<dbReference type="Proteomes" id="UP001363151">
    <property type="component" value="Unassembled WGS sequence"/>
</dbReference>
<gene>
    <name evidence="2" type="ORF">SO694_00025231</name>
</gene>
<dbReference type="InterPro" id="IPR036249">
    <property type="entry name" value="Thioredoxin-like_sf"/>
</dbReference>
<protein>
    <submittedName>
        <fullName evidence="2">DSBA-like thioredoxin</fullName>
    </submittedName>
</protein>
<accession>A0ABR1FVJ3</accession>
<dbReference type="Gene3D" id="3.40.30.10">
    <property type="entry name" value="Glutaredoxin"/>
    <property type="match status" value="1"/>
</dbReference>
<organism evidence="2 3">
    <name type="scientific">Aureococcus anophagefferens</name>
    <name type="common">Harmful bloom alga</name>
    <dbReference type="NCBI Taxonomy" id="44056"/>
    <lineage>
        <taxon>Eukaryota</taxon>
        <taxon>Sar</taxon>
        <taxon>Stramenopiles</taxon>
        <taxon>Ochrophyta</taxon>
        <taxon>Pelagophyceae</taxon>
        <taxon>Pelagomonadales</taxon>
        <taxon>Pelagomonadaceae</taxon>
        <taxon>Aureococcus</taxon>
    </lineage>
</organism>
<dbReference type="EMBL" id="JBBJCI010000224">
    <property type="protein sequence ID" value="KAK7239272.1"/>
    <property type="molecule type" value="Genomic_DNA"/>
</dbReference>
<dbReference type="Pfam" id="PF01323">
    <property type="entry name" value="DSBA"/>
    <property type="match status" value="1"/>
</dbReference>
<reference evidence="2 3" key="1">
    <citation type="submission" date="2024-03" db="EMBL/GenBank/DDBJ databases">
        <title>Aureococcus anophagefferens CCMP1851 and Kratosvirus quantuckense: Draft genome of a second virus-susceptible host strain in the model system.</title>
        <authorList>
            <person name="Chase E."/>
            <person name="Truchon A.R."/>
            <person name="Schepens W."/>
            <person name="Wilhelm S.W."/>
        </authorList>
    </citation>
    <scope>NUCLEOTIDE SEQUENCE [LARGE SCALE GENOMIC DNA]</scope>
    <source>
        <strain evidence="2 3">CCMP1851</strain>
    </source>
</reference>
<evidence type="ECO:0000259" key="1">
    <source>
        <dbReference type="Pfam" id="PF01323"/>
    </source>
</evidence>
<dbReference type="PANTHER" id="PTHR13887:SF41">
    <property type="entry name" value="THIOREDOXIN SUPERFAMILY PROTEIN"/>
    <property type="match status" value="1"/>
</dbReference>
<dbReference type="InterPro" id="IPR001853">
    <property type="entry name" value="DSBA-like_thioredoxin_dom"/>
</dbReference>
<keyword evidence="3" id="KW-1185">Reference proteome</keyword>
<evidence type="ECO:0000313" key="3">
    <source>
        <dbReference type="Proteomes" id="UP001363151"/>
    </source>
</evidence>
<dbReference type="SUPFAM" id="SSF52833">
    <property type="entry name" value="Thioredoxin-like"/>
    <property type="match status" value="1"/>
</dbReference>
<proteinExistence type="predicted"/>
<evidence type="ECO:0000313" key="2">
    <source>
        <dbReference type="EMBL" id="KAK7239272.1"/>
    </source>
</evidence>
<sequence length="227" mass="24939">MAEVHANPLGAEPLGFTVLRVPFFLEPDYPEGEAFEETNRVRLVRKWGGQAGWDAQKKRHDLKGRGRAVGIEKFNLDRVASNTLTSHRLVQWVTKHYGVNAAEKMYADLNHRHFELGKKLNDRAMLLEVAVAAGAELSKAMDFLDDPDAGREEITAAQAKLRELGVSGIPTLLLGGEWQLPSGALHADDIVPALRMVEERGGATGSFFAETLGISDAVMEETLHFAP</sequence>
<feature type="domain" description="DSBA-like thioredoxin" evidence="1">
    <location>
        <begin position="69"/>
        <end position="188"/>
    </location>
</feature>
<name>A0ABR1FVJ3_AURAN</name>
<comment type="caution">
    <text evidence="2">The sequence shown here is derived from an EMBL/GenBank/DDBJ whole genome shotgun (WGS) entry which is preliminary data.</text>
</comment>
<dbReference type="PANTHER" id="PTHR13887">
    <property type="entry name" value="GLUTATHIONE S-TRANSFERASE KAPPA"/>
    <property type="match status" value="1"/>
</dbReference>